<evidence type="ECO:0000313" key="1">
    <source>
        <dbReference type="EMBL" id="QIS10019.1"/>
    </source>
</evidence>
<dbReference type="EMBL" id="CP046172">
    <property type="protein sequence ID" value="QIS10019.1"/>
    <property type="molecule type" value="Genomic_DNA"/>
</dbReference>
<sequence>MPTFVTPEPIAVSVTVTSAEVRLVASERADTVVSVEPVDKASKSDVDTAERTKVEFATGQLTVTTPSPGMLRVSKRSSVRVTIELPADSTLLAKLMHARVRTEGRLGDCDVRLTSGQAQLDCVGALRASLMHDDIAVEHVTGSAEIDSLSGSARIGEVDGILRFKGTKGGIWIGDASDDLDIRSVNGDIEIDRADSNVTAVTVDGAVRVGRLTHGHADLMNSSANIEIGISNGTAAWVEADSKKGAVRNNLPVQQNPDEFDNTVKVRARTRSGDIIIRRAADESGSSAD</sequence>
<dbReference type="RefSeq" id="WP_167473051.1">
    <property type="nucleotide sequence ID" value="NZ_CP046172.1"/>
</dbReference>
<proteinExistence type="predicted"/>
<keyword evidence="2" id="KW-1185">Reference proteome</keyword>
<reference evidence="1 2" key="1">
    <citation type="journal article" date="2019" name="ACS Chem. Biol.">
        <title>Identification and Mobilization of a Cryptic Antibiotic Biosynthesis Gene Locus from a Human-Pathogenic Nocardia Isolate.</title>
        <authorList>
            <person name="Herisse M."/>
            <person name="Ishida K."/>
            <person name="Porter J.L."/>
            <person name="Howden B."/>
            <person name="Hertweck C."/>
            <person name="Stinear T.P."/>
            <person name="Pidot S.J."/>
        </authorList>
    </citation>
    <scope>NUCLEOTIDE SEQUENCE [LARGE SCALE GENOMIC DNA]</scope>
    <source>
        <strain evidence="1 2">AUSMDU00012717</strain>
    </source>
</reference>
<evidence type="ECO:0000313" key="2">
    <source>
        <dbReference type="Proteomes" id="UP000503540"/>
    </source>
</evidence>
<protein>
    <submittedName>
        <fullName evidence="1">DUF4097 family beta strand repeat protein</fullName>
    </submittedName>
</protein>
<organism evidence="1 2">
    <name type="scientific">Nocardia arthritidis</name>
    <dbReference type="NCBI Taxonomy" id="228602"/>
    <lineage>
        <taxon>Bacteria</taxon>
        <taxon>Bacillati</taxon>
        <taxon>Actinomycetota</taxon>
        <taxon>Actinomycetes</taxon>
        <taxon>Mycobacteriales</taxon>
        <taxon>Nocardiaceae</taxon>
        <taxon>Nocardia</taxon>
    </lineage>
</organism>
<dbReference type="Proteomes" id="UP000503540">
    <property type="component" value="Chromosome"/>
</dbReference>
<dbReference type="AlphaFoldDB" id="A0A6G9Y9W7"/>
<accession>A0A6G9Y9W7</accession>
<dbReference type="KEGG" id="nah:F5544_10605"/>
<gene>
    <name evidence="1" type="ORF">F5544_10605</name>
</gene>
<name>A0A6G9Y9W7_9NOCA</name>